<dbReference type="SMART" id="SM00398">
    <property type="entry name" value="HMG"/>
    <property type="match status" value="1"/>
</dbReference>
<dbReference type="PROSITE" id="PS50118">
    <property type="entry name" value="HMG_BOX_2"/>
    <property type="match status" value="1"/>
</dbReference>
<keyword evidence="1" id="KW-0539">Nucleus</keyword>
<accession>A0A1B6FPI9</accession>
<dbReference type="GO" id="GO:0003677">
    <property type="term" value="F:DNA binding"/>
    <property type="evidence" value="ECO:0007669"/>
    <property type="project" value="UniProtKB-UniRule"/>
</dbReference>
<dbReference type="EMBL" id="GECZ01017657">
    <property type="protein sequence ID" value="JAS52112.1"/>
    <property type="molecule type" value="Transcribed_RNA"/>
</dbReference>
<evidence type="ECO:0000313" key="3">
    <source>
        <dbReference type="EMBL" id="JAS52112.1"/>
    </source>
</evidence>
<dbReference type="InterPro" id="IPR036910">
    <property type="entry name" value="HMG_box_dom_sf"/>
</dbReference>
<dbReference type="PANTHER" id="PTHR47658:SF6">
    <property type="entry name" value="HMG BOX DOMAIN-CONTAINING PROTEIN"/>
    <property type="match status" value="1"/>
</dbReference>
<dbReference type="InterPro" id="IPR009071">
    <property type="entry name" value="HMG_box_dom"/>
</dbReference>
<name>A0A1B6FPI9_9HEMI</name>
<dbReference type="SUPFAM" id="SSF47095">
    <property type="entry name" value="HMG-box"/>
    <property type="match status" value="1"/>
</dbReference>
<evidence type="ECO:0000259" key="2">
    <source>
        <dbReference type="PROSITE" id="PS50118"/>
    </source>
</evidence>
<proteinExistence type="predicted"/>
<organism evidence="3">
    <name type="scientific">Cuerna arida</name>
    <dbReference type="NCBI Taxonomy" id="1464854"/>
    <lineage>
        <taxon>Eukaryota</taxon>
        <taxon>Metazoa</taxon>
        <taxon>Ecdysozoa</taxon>
        <taxon>Arthropoda</taxon>
        <taxon>Hexapoda</taxon>
        <taxon>Insecta</taxon>
        <taxon>Pterygota</taxon>
        <taxon>Neoptera</taxon>
        <taxon>Paraneoptera</taxon>
        <taxon>Hemiptera</taxon>
        <taxon>Auchenorrhyncha</taxon>
        <taxon>Membracoidea</taxon>
        <taxon>Cicadellidae</taxon>
        <taxon>Cicadellinae</taxon>
        <taxon>Proconiini</taxon>
        <taxon>Cuerna</taxon>
    </lineage>
</organism>
<feature type="non-terminal residue" evidence="3">
    <location>
        <position position="1"/>
    </location>
</feature>
<dbReference type="PANTHER" id="PTHR47658">
    <property type="entry name" value="HIGH MOBILITY GROUP B PROTEIN 12-RELATED"/>
    <property type="match status" value="1"/>
</dbReference>
<evidence type="ECO:0000256" key="1">
    <source>
        <dbReference type="PROSITE-ProRule" id="PRU00267"/>
    </source>
</evidence>
<dbReference type="GO" id="GO:0005634">
    <property type="term" value="C:nucleus"/>
    <property type="evidence" value="ECO:0007669"/>
    <property type="project" value="UniProtKB-UniRule"/>
</dbReference>
<keyword evidence="1" id="KW-0238">DNA-binding</keyword>
<feature type="domain" description="HMG box" evidence="2">
    <location>
        <begin position="46"/>
        <end position="108"/>
    </location>
</feature>
<sequence>RSILFCQKINCKSKLIDSNQQVMESNKSRSGFTVSDNTESKITRVLKRTKNPYLNFTQDFLANFSGDNVSQQAKICEAGEKWRSMTTEEKKPYIQMADKARRKRRKLM</sequence>
<dbReference type="CDD" id="cd00084">
    <property type="entry name" value="HMG-box_SF"/>
    <property type="match status" value="1"/>
</dbReference>
<dbReference type="AlphaFoldDB" id="A0A1B6FPI9"/>
<dbReference type="Pfam" id="PF00505">
    <property type="entry name" value="HMG_box"/>
    <property type="match status" value="1"/>
</dbReference>
<protein>
    <recommendedName>
        <fullName evidence="2">HMG box domain-containing protein</fullName>
    </recommendedName>
</protein>
<reference evidence="3" key="1">
    <citation type="submission" date="2015-11" db="EMBL/GenBank/DDBJ databases">
        <title>De novo transcriptome assembly of four potential Pierce s Disease insect vectors from Arizona vineyards.</title>
        <authorList>
            <person name="Tassone E.E."/>
        </authorList>
    </citation>
    <scope>NUCLEOTIDE SEQUENCE</scope>
</reference>
<feature type="DNA-binding region" description="HMG box" evidence="1">
    <location>
        <begin position="46"/>
        <end position="108"/>
    </location>
</feature>
<gene>
    <name evidence="3" type="ORF">g.9888</name>
</gene>
<dbReference type="Gene3D" id="1.10.30.10">
    <property type="entry name" value="High mobility group box domain"/>
    <property type="match status" value="1"/>
</dbReference>